<evidence type="ECO:0000256" key="2">
    <source>
        <dbReference type="SAM" id="Phobius"/>
    </source>
</evidence>
<evidence type="ECO:0000256" key="1">
    <source>
        <dbReference type="SAM" id="MobiDB-lite"/>
    </source>
</evidence>
<dbReference type="EMBL" id="JBHUDB010000001">
    <property type="protein sequence ID" value="MFD1569957.1"/>
    <property type="molecule type" value="Genomic_DNA"/>
</dbReference>
<accession>A0ABD6BZB6</accession>
<protein>
    <submittedName>
        <fullName evidence="3">Uncharacterized protein</fullName>
    </submittedName>
</protein>
<keyword evidence="2" id="KW-1133">Transmembrane helix</keyword>
<organism evidence="3 4">
    <name type="scientific">Halorubrum laminariae</name>
    <dbReference type="NCBI Taxonomy" id="1433523"/>
    <lineage>
        <taxon>Archaea</taxon>
        <taxon>Methanobacteriati</taxon>
        <taxon>Methanobacteriota</taxon>
        <taxon>Stenosarchaea group</taxon>
        <taxon>Halobacteria</taxon>
        <taxon>Halobacteriales</taxon>
        <taxon>Haloferacaceae</taxon>
        <taxon>Halorubrum</taxon>
    </lineage>
</organism>
<feature type="transmembrane region" description="Helical" evidence="2">
    <location>
        <begin position="27"/>
        <end position="49"/>
    </location>
</feature>
<evidence type="ECO:0000313" key="3">
    <source>
        <dbReference type="EMBL" id="MFD1569957.1"/>
    </source>
</evidence>
<feature type="region of interest" description="Disordered" evidence="1">
    <location>
        <begin position="1"/>
        <end position="20"/>
    </location>
</feature>
<sequence>MTTPMSAEAEAEGQRPSSRDVGVGEIAVWRLIECLAGGGAAAAVFLFALPVLADLASPLRALSPTGLLFAFLFVWLFFWTATAAARERAIGYPLTRRRRRE</sequence>
<dbReference type="AlphaFoldDB" id="A0ABD6BZB6"/>
<keyword evidence="4" id="KW-1185">Reference proteome</keyword>
<evidence type="ECO:0000313" key="4">
    <source>
        <dbReference type="Proteomes" id="UP001597185"/>
    </source>
</evidence>
<dbReference type="Proteomes" id="UP001597185">
    <property type="component" value="Unassembled WGS sequence"/>
</dbReference>
<gene>
    <name evidence="3" type="ORF">ACFR9T_05065</name>
</gene>
<comment type="caution">
    <text evidence="3">The sequence shown here is derived from an EMBL/GenBank/DDBJ whole genome shotgun (WGS) entry which is preliminary data.</text>
</comment>
<dbReference type="RefSeq" id="WP_256416664.1">
    <property type="nucleotide sequence ID" value="NZ_JANHDL010000001.1"/>
</dbReference>
<name>A0ABD6BZB6_9EURY</name>
<proteinExistence type="predicted"/>
<reference evidence="3 4" key="1">
    <citation type="journal article" date="2019" name="Int. J. Syst. Evol. Microbiol.">
        <title>The Global Catalogue of Microorganisms (GCM) 10K type strain sequencing project: providing services to taxonomists for standard genome sequencing and annotation.</title>
        <authorList>
            <consortium name="The Broad Institute Genomics Platform"/>
            <consortium name="The Broad Institute Genome Sequencing Center for Infectious Disease"/>
            <person name="Wu L."/>
            <person name="Ma J."/>
        </authorList>
    </citation>
    <scope>NUCLEOTIDE SEQUENCE [LARGE SCALE GENOMIC DNA]</scope>
    <source>
        <strain evidence="3 4">CGMCC 1.12689</strain>
    </source>
</reference>
<keyword evidence="2" id="KW-0812">Transmembrane</keyword>
<keyword evidence="2" id="KW-0472">Membrane</keyword>
<feature type="transmembrane region" description="Helical" evidence="2">
    <location>
        <begin position="61"/>
        <end position="79"/>
    </location>
</feature>